<dbReference type="EMBL" id="VSRR010017019">
    <property type="protein sequence ID" value="MPC59951.1"/>
    <property type="molecule type" value="Genomic_DNA"/>
</dbReference>
<dbReference type="Proteomes" id="UP000324222">
    <property type="component" value="Unassembled WGS sequence"/>
</dbReference>
<reference evidence="2 3" key="1">
    <citation type="submission" date="2019-05" db="EMBL/GenBank/DDBJ databases">
        <title>Another draft genome of Portunus trituberculatus and its Hox gene families provides insights of decapod evolution.</title>
        <authorList>
            <person name="Jeong J.-H."/>
            <person name="Song I."/>
            <person name="Kim S."/>
            <person name="Choi T."/>
            <person name="Kim D."/>
            <person name="Ryu S."/>
            <person name="Kim W."/>
        </authorList>
    </citation>
    <scope>NUCLEOTIDE SEQUENCE [LARGE SCALE GENOMIC DNA]</scope>
    <source>
        <tissue evidence="2">Muscle</tissue>
    </source>
</reference>
<dbReference type="AlphaFoldDB" id="A0A5B7GIN8"/>
<keyword evidence="3" id="KW-1185">Reference proteome</keyword>
<proteinExistence type="predicted"/>
<evidence type="ECO:0000256" key="1">
    <source>
        <dbReference type="SAM" id="MobiDB-lite"/>
    </source>
</evidence>
<gene>
    <name evidence="2" type="ORF">E2C01_053984</name>
</gene>
<comment type="caution">
    <text evidence="2">The sequence shown here is derived from an EMBL/GenBank/DDBJ whole genome shotgun (WGS) entry which is preliminary data.</text>
</comment>
<protein>
    <submittedName>
        <fullName evidence="2">Uncharacterized protein</fullName>
    </submittedName>
</protein>
<evidence type="ECO:0000313" key="2">
    <source>
        <dbReference type="EMBL" id="MPC59951.1"/>
    </source>
</evidence>
<feature type="region of interest" description="Disordered" evidence="1">
    <location>
        <begin position="57"/>
        <end position="79"/>
    </location>
</feature>
<name>A0A5B7GIN8_PORTR</name>
<accession>A0A5B7GIN8</accession>
<sequence>MRHSIEGLKAPVQFARYFLTRAKIVSEIENSIDTDDGLIKGKKNNCDGYCRRDVCEERGTEENNEEEDMIKKEEEEKRN</sequence>
<feature type="compositionally biased region" description="Basic and acidic residues" evidence="1">
    <location>
        <begin position="69"/>
        <end position="79"/>
    </location>
</feature>
<organism evidence="2 3">
    <name type="scientific">Portunus trituberculatus</name>
    <name type="common">Swimming crab</name>
    <name type="synonym">Neptunus trituberculatus</name>
    <dbReference type="NCBI Taxonomy" id="210409"/>
    <lineage>
        <taxon>Eukaryota</taxon>
        <taxon>Metazoa</taxon>
        <taxon>Ecdysozoa</taxon>
        <taxon>Arthropoda</taxon>
        <taxon>Crustacea</taxon>
        <taxon>Multicrustacea</taxon>
        <taxon>Malacostraca</taxon>
        <taxon>Eumalacostraca</taxon>
        <taxon>Eucarida</taxon>
        <taxon>Decapoda</taxon>
        <taxon>Pleocyemata</taxon>
        <taxon>Brachyura</taxon>
        <taxon>Eubrachyura</taxon>
        <taxon>Portunoidea</taxon>
        <taxon>Portunidae</taxon>
        <taxon>Portuninae</taxon>
        <taxon>Portunus</taxon>
    </lineage>
</organism>
<evidence type="ECO:0000313" key="3">
    <source>
        <dbReference type="Proteomes" id="UP000324222"/>
    </source>
</evidence>